<evidence type="ECO:0000256" key="4">
    <source>
        <dbReference type="ARBA" id="ARBA00022729"/>
    </source>
</evidence>
<dbReference type="FunFam" id="2.60.40.60:FF:000007">
    <property type="entry name" value="Protocadherin alpha 2"/>
    <property type="match status" value="1"/>
</dbReference>
<dbReference type="Pfam" id="PF08266">
    <property type="entry name" value="Cadherin_2"/>
    <property type="match status" value="1"/>
</dbReference>
<proteinExistence type="predicted"/>
<evidence type="ECO:0000259" key="14">
    <source>
        <dbReference type="PROSITE" id="PS50268"/>
    </source>
</evidence>
<keyword evidence="4 13" id="KW-0732">Signal</keyword>
<dbReference type="InterPro" id="IPR015919">
    <property type="entry name" value="Cadherin-like_sf"/>
</dbReference>
<dbReference type="SUPFAM" id="SSF49313">
    <property type="entry name" value="Cadherin-like"/>
    <property type="match status" value="5"/>
</dbReference>
<evidence type="ECO:0000313" key="15">
    <source>
        <dbReference type="EMBL" id="CAI9732476.1"/>
    </source>
</evidence>
<keyword evidence="3 12" id="KW-0812">Transmembrane</keyword>
<feature type="signal peptide" evidence="13">
    <location>
        <begin position="1"/>
        <end position="17"/>
    </location>
</feature>
<evidence type="ECO:0000256" key="11">
    <source>
        <dbReference type="PROSITE-ProRule" id="PRU00043"/>
    </source>
</evidence>
<name>A0AA36BF44_OCTVU</name>
<dbReference type="FunFam" id="2.60.40.60:FF:000092">
    <property type="entry name" value="Protocadherin 8"/>
    <property type="match status" value="1"/>
</dbReference>
<feature type="transmembrane region" description="Helical" evidence="12">
    <location>
        <begin position="689"/>
        <end position="713"/>
    </location>
</feature>
<keyword evidence="9 12" id="KW-0472">Membrane</keyword>
<dbReference type="PANTHER" id="PTHR24028:SF146">
    <property type="entry name" value="CADHERIN 96CB, ISOFORM D-RELATED"/>
    <property type="match status" value="1"/>
</dbReference>
<reference evidence="15" key="1">
    <citation type="submission" date="2023-08" db="EMBL/GenBank/DDBJ databases">
        <authorList>
            <person name="Alioto T."/>
            <person name="Alioto T."/>
            <person name="Gomez Garrido J."/>
        </authorList>
    </citation>
    <scope>NUCLEOTIDE SEQUENCE</scope>
</reference>
<dbReference type="PROSITE" id="PS50268">
    <property type="entry name" value="CADHERIN_2"/>
    <property type="match status" value="6"/>
</dbReference>
<protein>
    <submittedName>
        <fullName evidence="15">Protocadherin beta-16-like</fullName>
    </submittedName>
</protein>
<feature type="domain" description="Cadherin" evidence="14">
    <location>
        <begin position="462"/>
        <end position="566"/>
    </location>
</feature>
<dbReference type="PROSITE" id="PS00232">
    <property type="entry name" value="CADHERIN_1"/>
    <property type="match status" value="2"/>
</dbReference>
<keyword evidence="16" id="KW-1185">Reference proteome</keyword>
<feature type="domain" description="Cadherin" evidence="14">
    <location>
        <begin position="132"/>
        <end position="243"/>
    </location>
</feature>
<evidence type="ECO:0000256" key="12">
    <source>
        <dbReference type="SAM" id="Phobius"/>
    </source>
</evidence>
<evidence type="ECO:0000256" key="8">
    <source>
        <dbReference type="ARBA" id="ARBA00022989"/>
    </source>
</evidence>
<evidence type="ECO:0000256" key="5">
    <source>
        <dbReference type="ARBA" id="ARBA00022737"/>
    </source>
</evidence>
<dbReference type="EMBL" id="OX597827">
    <property type="protein sequence ID" value="CAI9732476.1"/>
    <property type="molecule type" value="Genomic_DNA"/>
</dbReference>
<keyword evidence="2" id="KW-1003">Cell membrane</keyword>
<organism evidence="15 16">
    <name type="scientific">Octopus vulgaris</name>
    <name type="common">Common octopus</name>
    <dbReference type="NCBI Taxonomy" id="6645"/>
    <lineage>
        <taxon>Eukaryota</taxon>
        <taxon>Metazoa</taxon>
        <taxon>Spiralia</taxon>
        <taxon>Lophotrochozoa</taxon>
        <taxon>Mollusca</taxon>
        <taxon>Cephalopoda</taxon>
        <taxon>Coleoidea</taxon>
        <taxon>Octopodiformes</taxon>
        <taxon>Octopoda</taxon>
        <taxon>Incirrata</taxon>
        <taxon>Octopodidae</taxon>
        <taxon>Octopus</taxon>
    </lineage>
</organism>
<dbReference type="InterPro" id="IPR002126">
    <property type="entry name" value="Cadherin-like_dom"/>
</dbReference>
<keyword evidence="8 12" id="KW-1133">Transmembrane helix</keyword>
<evidence type="ECO:0000256" key="1">
    <source>
        <dbReference type="ARBA" id="ARBA00004251"/>
    </source>
</evidence>
<feature type="domain" description="Cadherin" evidence="14">
    <location>
        <begin position="586"/>
        <end position="677"/>
    </location>
</feature>
<dbReference type="SMART" id="SM00112">
    <property type="entry name" value="CA"/>
    <property type="match status" value="5"/>
</dbReference>
<keyword evidence="7" id="KW-0130">Cell adhesion</keyword>
<sequence>MQLNFGICLLYLHYCLCIDFTYYVKEGEEEGTYLGDIAVDMHLYDSNLLTDRSKVTFSQFQRSVTQNSQLFNVTKSGKIYTAQTLDSDTLCSYNQECFKTIKIAIQQAKAFIKILKVRVVIQDINDHQPKFKNEEINIQFSEDASIGVRRSIPNAIDRDVGLQNSQISYHLGNNIDNPFALSTSKSVDGISQLSIFLKEKLDREKQDKYVLEIVAKDGGLPPKESVLIVKVTVTDVNDNTPVFLRKVYNITTKNKASRMMPIITLTATDLDSGDNGKVSYHFSSKTASSTKSHFMLNERTGEIYLQQIFPLRSKLLNELYVRATDKGKPPLSSAVLVLVNIINQQNNYPSIDVNFVSPVSESSATISEDTAVGSFIAYVMVTDNDIGLNGEVTCELHHDKFQLLMLESKEYKVNLKDPVDREVQDHYDITISCEDQGSPSLETKRKFSIQVMDVNDVQPKFTKSTFKFLTYENKKANFPIGFINATDPDLGQGGQLTYSLLTNNKYNFPFQITNYGFISTRKPLDHEIKNIYKFQVFVKDNGKPSFNNTANVFIEVMDENDNAPYFSFPSVNPFSLDVHYYPNKKTNITVLKAFDRDSRTNAFLKYEILRGNDKHLFSVNPYTGVLSFSRPVYQDDVGSYNLEFIVKDSGTPVLSAMTTVSLTLTVSNKTSRIMPAVNKNLNEMVEVDFAIVIVLVAMIVSIAVVVSIATCIIRCNRARNAAQGGAVEVMNPSLNSRSERRQLINQTDSSVVIPKSPSEMRNRNIQLVGLRSQLYSEDVSQNDWKTSTLATKLPSTKQIYVQQVAVAAGGKGVQESTCMVPHKQSDRIATHLGSHHKWSDGQTGLYEEIAAIFRVFIGVKGSNSIRINAM</sequence>
<dbReference type="FunFam" id="2.60.40.60:FF:000004">
    <property type="entry name" value="Protocadherin 1 gamma 2"/>
    <property type="match status" value="1"/>
</dbReference>
<evidence type="ECO:0000256" key="13">
    <source>
        <dbReference type="SAM" id="SignalP"/>
    </source>
</evidence>
<dbReference type="InterPro" id="IPR013164">
    <property type="entry name" value="Cadherin_N"/>
</dbReference>
<dbReference type="PANTHER" id="PTHR24028">
    <property type="entry name" value="CADHERIN-87A"/>
    <property type="match status" value="1"/>
</dbReference>
<feature type="chain" id="PRO_5041457907" evidence="13">
    <location>
        <begin position="18"/>
        <end position="870"/>
    </location>
</feature>
<dbReference type="Gene3D" id="2.60.40.60">
    <property type="entry name" value="Cadherins"/>
    <property type="match status" value="6"/>
</dbReference>
<gene>
    <name evidence="15" type="ORF">OCTVUL_1B014815</name>
</gene>
<evidence type="ECO:0000256" key="9">
    <source>
        <dbReference type="ARBA" id="ARBA00023136"/>
    </source>
</evidence>
<feature type="domain" description="Cadherin" evidence="14">
    <location>
        <begin position="244"/>
        <end position="351"/>
    </location>
</feature>
<dbReference type="PRINTS" id="PR00205">
    <property type="entry name" value="CADHERIN"/>
</dbReference>
<dbReference type="InterPro" id="IPR020894">
    <property type="entry name" value="Cadherin_CS"/>
</dbReference>
<dbReference type="FunFam" id="2.60.40.60:FF:000002">
    <property type="entry name" value="Protocadherin alpha 2"/>
    <property type="match status" value="1"/>
</dbReference>
<dbReference type="Pfam" id="PF00028">
    <property type="entry name" value="Cadherin"/>
    <property type="match status" value="5"/>
</dbReference>
<dbReference type="AlphaFoldDB" id="A0AA36BF44"/>
<dbReference type="Proteomes" id="UP001162480">
    <property type="component" value="Chromosome 14"/>
</dbReference>
<evidence type="ECO:0000256" key="10">
    <source>
        <dbReference type="ARBA" id="ARBA00023180"/>
    </source>
</evidence>
<feature type="domain" description="Cadherin" evidence="14">
    <location>
        <begin position="24"/>
        <end position="131"/>
    </location>
</feature>
<dbReference type="GO" id="GO:0005509">
    <property type="term" value="F:calcium ion binding"/>
    <property type="evidence" value="ECO:0007669"/>
    <property type="project" value="UniProtKB-UniRule"/>
</dbReference>
<evidence type="ECO:0000256" key="2">
    <source>
        <dbReference type="ARBA" id="ARBA00022475"/>
    </source>
</evidence>
<keyword evidence="6 11" id="KW-0106">Calcium</keyword>
<evidence type="ECO:0000313" key="16">
    <source>
        <dbReference type="Proteomes" id="UP001162480"/>
    </source>
</evidence>
<dbReference type="FunFam" id="2.60.40.60:FF:000134">
    <property type="entry name" value="protocadherin Fat 4"/>
    <property type="match status" value="1"/>
</dbReference>
<feature type="domain" description="Cadherin" evidence="14">
    <location>
        <begin position="358"/>
        <end position="461"/>
    </location>
</feature>
<accession>A0AA36BF44</accession>
<keyword evidence="10" id="KW-0325">Glycoprotein</keyword>
<comment type="subcellular location">
    <subcellularLocation>
        <location evidence="1">Cell membrane</location>
        <topology evidence="1">Single-pass type I membrane protein</topology>
    </subcellularLocation>
</comment>
<dbReference type="CDD" id="cd11304">
    <property type="entry name" value="Cadherin_repeat"/>
    <property type="match status" value="6"/>
</dbReference>
<dbReference type="InterPro" id="IPR050174">
    <property type="entry name" value="Protocadherin/Cadherin-CA"/>
</dbReference>
<dbReference type="GO" id="GO:0005886">
    <property type="term" value="C:plasma membrane"/>
    <property type="evidence" value="ECO:0007669"/>
    <property type="project" value="UniProtKB-SubCell"/>
</dbReference>
<keyword evidence="5" id="KW-0677">Repeat</keyword>
<evidence type="ECO:0000256" key="3">
    <source>
        <dbReference type="ARBA" id="ARBA00022692"/>
    </source>
</evidence>
<dbReference type="GO" id="GO:0007156">
    <property type="term" value="P:homophilic cell adhesion via plasma membrane adhesion molecules"/>
    <property type="evidence" value="ECO:0007669"/>
    <property type="project" value="InterPro"/>
</dbReference>
<evidence type="ECO:0000256" key="7">
    <source>
        <dbReference type="ARBA" id="ARBA00022889"/>
    </source>
</evidence>
<evidence type="ECO:0000256" key="6">
    <source>
        <dbReference type="ARBA" id="ARBA00022837"/>
    </source>
</evidence>